<sequence>MSLNMPSRRLLKSGPCALSPNSLLPALASLSIARTIHTTPISPFWFRKSKTPPAETSMEQSFAGSQQARKKLIDRLSTKLEGPSIFDDEASHAPGATKQAAALTPKQQREAERKRTAGVLTSAGASLARRHLARAVDPDPRSRVRWERKMLIRQVHRGTNPWSREPRADRIARTERELLSRSPWLPTSVKKLVHLARQIQGKTVAEALVQMRFSKKKMAQEVRVQLAEANDLAIVERGMGLGAVKAAKAAADAEAAGAGAGAGSAGNGQEEDMVTEAIEREVVKIKTKDGKFLNIDDPTRIYIAQAWVNRGPWRGMGIDYRSKSRSYRLHKPATSISLVLKEEKTRIREHEERVAKKLRKGPWVHLPDRPVTAQRQHYSW</sequence>
<dbReference type="GO" id="GO:0003735">
    <property type="term" value="F:structural constituent of ribosome"/>
    <property type="evidence" value="ECO:0007669"/>
    <property type="project" value="InterPro"/>
</dbReference>
<evidence type="ECO:0000256" key="1">
    <source>
        <dbReference type="ARBA" id="ARBA00009451"/>
    </source>
</evidence>
<reference evidence="6" key="1">
    <citation type="journal article" date="2023" name="Mol. Phylogenet. Evol.">
        <title>Genome-scale phylogeny and comparative genomics of the fungal order Sordariales.</title>
        <authorList>
            <person name="Hensen N."/>
            <person name="Bonometti L."/>
            <person name="Westerberg I."/>
            <person name="Brannstrom I.O."/>
            <person name="Guillou S."/>
            <person name="Cros-Aarteil S."/>
            <person name="Calhoun S."/>
            <person name="Haridas S."/>
            <person name="Kuo A."/>
            <person name="Mondo S."/>
            <person name="Pangilinan J."/>
            <person name="Riley R."/>
            <person name="LaButti K."/>
            <person name="Andreopoulos B."/>
            <person name="Lipzen A."/>
            <person name="Chen C."/>
            <person name="Yan M."/>
            <person name="Daum C."/>
            <person name="Ng V."/>
            <person name="Clum A."/>
            <person name="Steindorff A."/>
            <person name="Ohm R.A."/>
            <person name="Martin F."/>
            <person name="Silar P."/>
            <person name="Natvig D.O."/>
            <person name="Lalanne C."/>
            <person name="Gautier V."/>
            <person name="Ament-Velasquez S.L."/>
            <person name="Kruys A."/>
            <person name="Hutchinson M.I."/>
            <person name="Powell A.J."/>
            <person name="Barry K."/>
            <person name="Miller A.N."/>
            <person name="Grigoriev I.V."/>
            <person name="Debuchy R."/>
            <person name="Gladieux P."/>
            <person name="Hiltunen Thoren M."/>
            <person name="Johannesson H."/>
        </authorList>
    </citation>
    <scope>NUCLEOTIDE SEQUENCE</scope>
    <source>
        <strain evidence="6">SMH4131-1</strain>
    </source>
</reference>
<gene>
    <name evidence="6" type="ORF">B0T19DRAFT_109739</name>
</gene>
<keyword evidence="7" id="KW-1185">Reference proteome</keyword>
<keyword evidence="2 4" id="KW-0689">Ribosomal protein</keyword>
<dbReference type="EMBL" id="JAUEPO010000002">
    <property type="protein sequence ID" value="KAK3332709.1"/>
    <property type="molecule type" value="Genomic_DNA"/>
</dbReference>
<evidence type="ECO:0000256" key="5">
    <source>
        <dbReference type="SAM" id="MobiDB-lite"/>
    </source>
</evidence>
<evidence type="ECO:0000256" key="4">
    <source>
        <dbReference type="RuleBase" id="RU004005"/>
    </source>
</evidence>
<comment type="similarity">
    <text evidence="1 4">Belongs to the universal ribosomal protein uL22 family.</text>
</comment>
<dbReference type="SUPFAM" id="SSF54843">
    <property type="entry name" value="Ribosomal protein L22"/>
    <property type="match status" value="1"/>
</dbReference>
<feature type="region of interest" description="Disordered" evidence="5">
    <location>
        <begin position="83"/>
        <end position="118"/>
    </location>
</feature>
<accession>A0AAE0IWT7</accession>
<dbReference type="GO" id="GO:0015934">
    <property type="term" value="C:large ribosomal subunit"/>
    <property type="evidence" value="ECO:0007669"/>
    <property type="project" value="InterPro"/>
</dbReference>
<dbReference type="PANTHER" id="PTHR13501:SF10">
    <property type="entry name" value="LARGE RIBOSOMAL SUBUNIT PROTEIN UL22M"/>
    <property type="match status" value="1"/>
</dbReference>
<keyword evidence="3 4" id="KW-0687">Ribonucleoprotein</keyword>
<proteinExistence type="inferred from homology"/>
<dbReference type="InterPro" id="IPR036394">
    <property type="entry name" value="Ribosomal_uL22_sf"/>
</dbReference>
<dbReference type="Pfam" id="PF00237">
    <property type="entry name" value="Ribosomal_L22"/>
    <property type="match status" value="1"/>
</dbReference>
<evidence type="ECO:0000313" key="6">
    <source>
        <dbReference type="EMBL" id="KAK3332709.1"/>
    </source>
</evidence>
<dbReference type="GO" id="GO:0006412">
    <property type="term" value="P:translation"/>
    <property type="evidence" value="ECO:0007669"/>
    <property type="project" value="InterPro"/>
</dbReference>
<name>A0AAE0IWT7_9PEZI</name>
<comment type="caution">
    <text evidence="6">The sequence shown here is derived from an EMBL/GenBank/DDBJ whole genome shotgun (WGS) entry which is preliminary data.</text>
</comment>
<dbReference type="InterPro" id="IPR001063">
    <property type="entry name" value="Ribosomal_uL22"/>
</dbReference>
<protein>
    <submittedName>
        <fullName evidence="6">Ribosomal protein L22/L17</fullName>
    </submittedName>
</protein>
<evidence type="ECO:0000256" key="2">
    <source>
        <dbReference type="ARBA" id="ARBA00022980"/>
    </source>
</evidence>
<reference evidence="6" key="2">
    <citation type="submission" date="2023-06" db="EMBL/GenBank/DDBJ databases">
        <authorList>
            <consortium name="Lawrence Berkeley National Laboratory"/>
            <person name="Haridas S."/>
            <person name="Hensen N."/>
            <person name="Bonometti L."/>
            <person name="Westerberg I."/>
            <person name="Brannstrom I.O."/>
            <person name="Guillou S."/>
            <person name="Cros-Aarteil S."/>
            <person name="Calhoun S."/>
            <person name="Kuo A."/>
            <person name="Mondo S."/>
            <person name="Pangilinan J."/>
            <person name="Riley R."/>
            <person name="Labutti K."/>
            <person name="Andreopoulos B."/>
            <person name="Lipzen A."/>
            <person name="Chen C."/>
            <person name="Yanf M."/>
            <person name="Daum C."/>
            <person name="Ng V."/>
            <person name="Clum A."/>
            <person name="Steindorff A."/>
            <person name="Ohm R."/>
            <person name="Martin F."/>
            <person name="Silar P."/>
            <person name="Natvig D."/>
            <person name="Lalanne C."/>
            <person name="Gautier V."/>
            <person name="Ament-Velasquez S.L."/>
            <person name="Kruys A."/>
            <person name="Hutchinson M.I."/>
            <person name="Powell A.J."/>
            <person name="Barry K."/>
            <person name="Miller A.N."/>
            <person name="Grigoriev I.V."/>
            <person name="Debuchy R."/>
            <person name="Gladieux P."/>
            <person name="Thoren M.H."/>
            <person name="Johannesson H."/>
        </authorList>
    </citation>
    <scope>NUCLEOTIDE SEQUENCE</scope>
    <source>
        <strain evidence="6">SMH4131-1</strain>
    </source>
</reference>
<dbReference type="FunFam" id="3.90.470.10:FF:000017">
    <property type="entry name" value="54S ribosomal protein L22, mitochondrial"/>
    <property type="match status" value="1"/>
</dbReference>
<dbReference type="AlphaFoldDB" id="A0AAE0IWT7"/>
<dbReference type="Gene3D" id="3.90.470.10">
    <property type="entry name" value="Ribosomal protein L22/L17"/>
    <property type="match status" value="1"/>
</dbReference>
<organism evidence="6 7">
    <name type="scientific">Cercophora scortea</name>
    <dbReference type="NCBI Taxonomy" id="314031"/>
    <lineage>
        <taxon>Eukaryota</taxon>
        <taxon>Fungi</taxon>
        <taxon>Dikarya</taxon>
        <taxon>Ascomycota</taxon>
        <taxon>Pezizomycotina</taxon>
        <taxon>Sordariomycetes</taxon>
        <taxon>Sordariomycetidae</taxon>
        <taxon>Sordariales</taxon>
        <taxon>Lasiosphaeriaceae</taxon>
        <taxon>Cercophora</taxon>
    </lineage>
</organism>
<evidence type="ECO:0000256" key="3">
    <source>
        <dbReference type="ARBA" id="ARBA00023274"/>
    </source>
</evidence>
<dbReference type="PANTHER" id="PTHR13501">
    <property type="entry name" value="CHLOROPLAST 50S RIBOSOMAL PROTEIN L22-RELATED"/>
    <property type="match status" value="1"/>
</dbReference>
<evidence type="ECO:0000313" key="7">
    <source>
        <dbReference type="Proteomes" id="UP001286456"/>
    </source>
</evidence>
<dbReference type="Proteomes" id="UP001286456">
    <property type="component" value="Unassembled WGS sequence"/>
</dbReference>
<dbReference type="InterPro" id="IPR047867">
    <property type="entry name" value="Ribosomal_uL22_bac/org-type"/>
</dbReference>